<dbReference type="InterPro" id="IPR027417">
    <property type="entry name" value="P-loop_NTPase"/>
</dbReference>
<dbReference type="PROSITE" id="PS50901">
    <property type="entry name" value="FTSK"/>
    <property type="match status" value="1"/>
</dbReference>
<dbReference type="Proteomes" id="UP001597260">
    <property type="component" value="Unassembled WGS sequence"/>
</dbReference>
<evidence type="ECO:0000256" key="1">
    <source>
        <dbReference type="ARBA" id="ARBA00022741"/>
    </source>
</evidence>
<feature type="region of interest" description="Disordered" evidence="4">
    <location>
        <begin position="453"/>
        <end position="477"/>
    </location>
</feature>
<feature type="chain" id="PRO_5047069427" evidence="5">
    <location>
        <begin position="22"/>
        <end position="884"/>
    </location>
</feature>
<comment type="caution">
    <text evidence="7">The sequence shown here is derived from an EMBL/GenBank/DDBJ whole genome shotgun (WGS) entry which is preliminary data.</text>
</comment>
<reference evidence="8" key="1">
    <citation type="journal article" date="2019" name="Int. J. Syst. Evol. Microbiol.">
        <title>The Global Catalogue of Microorganisms (GCM) 10K type strain sequencing project: providing services to taxonomists for standard genome sequencing and annotation.</title>
        <authorList>
            <consortium name="The Broad Institute Genomics Platform"/>
            <consortium name="The Broad Institute Genome Sequencing Center for Infectious Disease"/>
            <person name="Wu L."/>
            <person name="Ma J."/>
        </authorList>
    </citation>
    <scope>NUCLEOTIDE SEQUENCE [LARGE SCALE GENOMIC DNA]</scope>
    <source>
        <strain evidence="8">JCM 31037</strain>
    </source>
</reference>
<feature type="region of interest" description="Disordered" evidence="4">
    <location>
        <begin position="865"/>
        <end position="884"/>
    </location>
</feature>
<sequence>MASLKARVSHAAALHRQAAAAATAAATALDATRPAPADQLEQHDLAERLRTAAAVLVPGWLGAPLDSRLDAAPLGGSIVPAFVRIGTAQPLDDARFPAVVPLLGTGHLTLDADVRDPRVAGLVRAVLLRLLAAAPAGSLLVRGVDAATSGLLFAPFAPLADAGLMPPPATDRAGLQAVLTEAEQWVRPSRPAGAQHRRRDHTLLLVIASLPELTEGADLTRIAALAQHGPAMGLHMIVAGWPPPPLTEETTQPPLPHATMVTLRNPYALVSDPPGASFSGAAPQSSTTGLNSPVFLDEDPPAHLFDRVCRELSIRFDTDPYPGLADLLPDDTAELWTEEAADGLVTTVGMAGDRAVTLRFNELTPHWIIGGRPAAGKTSFLVNVLYGLCSRYAPSQLAIYLVDFTEGGSFTEFAPTGRDHSWLPHVRAVGVEADREYGLAVLRDLDAELSRRMDQGEPVTRSPQDGGSPAGRQPSTRRRQLPRILCVINELQVLTGVDDQVTAEANARLETLARTGRSYGIHLVLTGRTAFGAQAPLDHRDTVIGQFPVRIALPGGGDVLEPTNDAAVGLPLGTAVVNTAGGLGGPRGATRGHERMVRFPNPYADPTVLSSLRHRLWEARPADHPAPGIFAGYAQPQLDDDPTYLAALAGRSDRPAALLGRIVDLTGRTAVFPLDPIPGRHLVILGPDPAGAGILRTAARSVAAHHSSGTARFVVASLTPETDGPATALAGELGQRQNVEYVDLEGLLRSFSAEQPGYLVVFGMDQAAPEGLPTDLLQTLLREGPGRGVHLLSWWRQPRRLVEVLGASVREEINGMVLLDVPSPEVDLLLGGPTGSIPRPGRALLYASPDNQPTVIIPYLDEADHRRSSGNHSKVGHDQASQPS</sequence>
<feature type="domain" description="FtsK" evidence="6">
    <location>
        <begin position="353"/>
        <end position="562"/>
    </location>
</feature>
<keyword evidence="8" id="KW-1185">Reference proteome</keyword>
<keyword evidence="5" id="KW-0732">Signal</keyword>
<evidence type="ECO:0000256" key="3">
    <source>
        <dbReference type="PROSITE-ProRule" id="PRU00289"/>
    </source>
</evidence>
<feature type="binding site" evidence="3">
    <location>
        <begin position="371"/>
        <end position="378"/>
    </location>
    <ligand>
        <name>ATP</name>
        <dbReference type="ChEBI" id="CHEBI:30616"/>
    </ligand>
</feature>
<proteinExistence type="predicted"/>
<dbReference type="PANTHER" id="PTHR22683">
    <property type="entry name" value="SPORULATION PROTEIN RELATED"/>
    <property type="match status" value="1"/>
</dbReference>
<evidence type="ECO:0000313" key="8">
    <source>
        <dbReference type="Proteomes" id="UP001597260"/>
    </source>
</evidence>
<dbReference type="Pfam" id="PF01580">
    <property type="entry name" value="FtsK_SpoIIIE"/>
    <property type="match status" value="1"/>
</dbReference>
<dbReference type="InterPro" id="IPR002543">
    <property type="entry name" value="FtsK_dom"/>
</dbReference>
<dbReference type="Gene3D" id="3.40.50.300">
    <property type="entry name" value="P-loop containing nucleotide triphosphate hydrolases"/>
    <property type="match status" value="3"/>
</dbReference>
<dbReference type="RefSeq" id="WP_377568160.1">
    <property type="nucleotide sequence ID" value="NZ_JBHTMP010000007.1"/>
</dbReference>
<feature type="signal peptide" evidence="5">
    <location>
        <begin position="1"/>
        <end position="21"/>
    </location>
</feature>
<dbReference type="EMBL" id="JBHTMP010000007">
    <property type="protein sequence ID" value="MFD1320812.1"/>
    <property type="molecule type" value="Genomic_DNA"/>
</dbReference>
<evidence type="ECO:0000256" key="2">
    <source>
        <dbReference type="ARBA" id="ARBA00022840"/>
    </source>
</evidence>
<dbReference type="SUPFAM" id="SSF52540">
    <property type="entry name" value="P-loop containing nucleoside triphosphate hydrolases"/>
    <property type="match status" value="1"/>
</dbReference>
<organism evidence="7 8">
    <name type="scientific">Micromonospora sonneratiae</name>
    <dbReference type="NCBI Taxonomy" id="1184706"/>
    <lineage>
        <taxon>Bacteria</taxon>
        <taxon>Bacillati</taxon>
        <taxon>Actinomycetota</taxon>
        <taxon>Actinomycetes</taxon>
        <taxon>Micromonosporales</taxon>
        <taxon>Micromonosporaceae</taxon>
        <taxon>Micromonospora</taxon>
    </lineage>
</organism>
<dbReference type="PANTHER" id="PTHR22683:SF41">
    <property type="entry name" value="DNA TRANSLOCASE FTSK"/>
    <property type="match status" value="1"/>
</dbReference>
<evidence type="ECO:0000256" key="5">
    <source>
        <dbReference type="SAM" id="SignalP"/>
    </source>
</evidence>
<name>A0ABW3Y8N8_9ACTN</name>
<keyword evidence="2 3" id="KW-0067">ATP-binding</keyword>
<evidence type="ECO:0000256" key="4">
    <source>
        <dbReference type="SAM" id="MobiDB-lite"/>
    </source>
</evidence>
<evidence type="ECO:0000259" key="6">
    <source>
        <dbReference type="PROSITE" id="PS50901"/>
    </source>
</evidence>
<dbReference type="InterPro" id="IPR050206">
    <property type="entry name" value="FtsK/SpoIIIE/SftA"/>
</dbReference>
<gene>
    <name evidence="7" type="ORF">ACFQ4H_06870</name>
</gene>
<accession>A0ABW3Y8N8</accession>
<evidence type="ECO:0000313" key="7">
    <source>
        <dbReference type="EMBL" id="MFD1320812.1"/>
    </source>
</evidence>
<keyword evidence="1 3" id="KW-0547">Nucleotide-binding</keyword>
<protein>
    <submittedName>
        <fullName evidence="7">FtsK/SpoIIIE domain-containing protein</fullName>
    </submittedName>
</protein>